<dbReference type="Proteomes" id="UP001321749">
    <property type="component" value="Unassembled WGS sequence"/>
</dbReference>
<comment type="caution">
    <text evidence="3">The sequence shown here is derived from an EMBL/GenBank/DDBJ whole genome shotgun (WGS) entry which is preliminary data.</text>
</comment>
<proteinExistence type="predicted"/>
<keyword evidence="2" id="KW-0472">Membrane</keyword>
<reference evidence="3" key="1">
    <citation type="journal article" date="2023" name="Mol. Phylogenet. Evol.">
        <title>Genome-scale phylogeny and comparative genomics of the fungal order Sordariales.</title>
        <authorList>
            <person name="Hensen N."/>
            <person name="Bonometti L."/>
            <person name="Westerberg I."/>
            <person name="Brannstrom I.O."/>
            <person name="Guillou S."/>
            <person name="Cros-Aarteil S."/>
            <person name="Calhoun S."/>
            <person name="Haridas S."/>
            <person name="Kuo A."/>
            <person name="Mondo S."/>
            <person name="Pangilinan J."/>
            <person name="Riley R."/>
            <person name="LaButti K."/>
            <person name="Andreopoulos B."/>
            <person name="Lipzen A."/>
            <person name="Chen C."/>
            <person name="Yan M."/>
            <person name="Daum C."/>
            <person name="Ng V."/>
            <person name="Clum A."/>
            <person name="Steindorff A."/>
            <person name="Ohm R.A."/>
            <person name="Martin F."/>
            <person name="Silar P."/>
            <person name="Natvig D.O."/>
            <person name="Lalanne C."/>
            <person name="Gautier V."/>
            <person name="Ament-Velasquez S.L."/>
            <person name="Kruys A."/>
            <person name="Hutchinson M.I."/>
            <person name="Powell A.J."/>
            <person name="Barry K."/>
            <person name="Miller A.N."/>
            <person name="Grigoriev I.V."/>
            <person name="Debuchy R."/>
            <person name="Gladieux P."/>
            <person name="Hiltunen Thoren M."/>
            <person name="Johannesson H."/>
        </authorList>
    </citation>
    <scope>NUCLEOTIDE SEQUENCE</scope>
    <source>
        <strain evidence="3">PSN324</strain>
    </source>
</reference>
<dbReference type="Pfam" id="PF02458">
    <property type="entry name" value="Transferase"/>
    <property type="match status" value="1"/>
</dbReference>
<evidence type="ECO:0000313" key="4">
    <source>
        <dbReference type="Proteomes" id="UP001321749"/>
    </source>
</evidence>
<feature type="transmembrane region" description="Helical" evidence="2">
    <location>
        <begin position="161"/>
        <end position="179"/>
    </location>
</feature>
<dbReference type="Gene3D" id="3.30.559.10">
    <property type="entry name" value="Chloramphenicol acetyltransferase-like domain"/>
    <property type="match status" value="2"/>
</dbReference>
<name>A0AAV9HV33_9PEZI</name>
<evidence type="ECO:0000256" key="2">
    <source>
        <dbReference type="SAM" id="Phobius"/>
    </source>
</evidence>
<dbReference type="InterPro" id="IPR023213">
    <property type="entry name" value="CAT-like_dom_sf"/>
</dbReference>
<gene>
    <name evidence="3" type="ORF">QBC42DRAFT_196226</name>
</gene>
<accession>A0AAV9HV33</accession>
<evidence type="ECO:0000313" key="3">
    <source>
        <dbReference type="EMBL" id="KAK4464719.1"/>
    </source>
</evidence>
<keyword evidence="1" id="KW-0808">Transferase</keyword>
<dbReference type="AlphaFoldDB" id="A0AAV9HV33"/>
<sequence>MVKVKLEVHVPKVFTSDRPAVRFDHLVIETDIGSHPLAGRLPQPTEGPSIQEGGDSFRDLGALGGCKFPETLQDYFKSDEPSLALQVISFRDATLVSLNFPHALTDAVGLSSLIENWCKVLAGREDEVLPLPADDPMDRIDAHQAGAEEPKVEHVLRDKQLAGFGLVIFGLYFLFDLLFGPKMQTRVVFLPARSVAALKQRAISDLELTGGDESPKSAPFVSDGDILTALGTKSVAASLGQNSTRSLAVLNVFELRSRFPTSNIFDTSKFAHVQNAFFILVCIFSGQQARGLPLGQVALRMRQALLEQTTEPQVRAVIRDARASLKATGRPTVYAEKNSMLMPVTNWSKARFYDVVDFGPAVLDSPGGRGGSEDRRGKPSFFFGFESSPKRDPTFRNVWNILGKDPKGNYWITGMLSPATWEKVAEELKTL</sequence>
<dbReference type="GO" id="GO:0016747">
    <property type="term" value="F:acyltransferase activity, transferring groups other than amino-acyl groups"/>
    <property type="evidence" value="ECO:0007669"/>
    <property type="project" value="TreeGrafter"/>
</dbReference>
<dbReference type="InterPro" id="IPR050317">
    <property type="entry name" value="Plant_Fungal_Acyltransferase"/>
</dbReference>
<keyword evidence="2" id="KW-1133">Transmembrane helix</keyword>
<reference evidence="3" key="2">
    <citation type="submission" date="2023-06" db="EMBL/GenBank/DDBJ databases">
        <authorList>
            <consortium name="Lawrence Berkeley National Laboratory"/>
            <person name="Mondo S.J."/>
            <person name="Hensen N."/>
            <person name="Bonometti L."/>
            <person name="Westerberg I."/>
            <person name="Brannstrom I.O."/>
            <person name="Guillou S."/>
            <person name="Cros-Aarteil S."/>
            <person name="Calhoun S."/>
            <person name="Haridas S."/>
            <person name="Kuo A."/>
            <person name="Pangilinan J."/>
            <person name="Riley R."/>
            <person name="Labutti K."/>
            <person name="Andreopoulos B."/>
            <person name="Lipzen A."/>
            <person name="Chen C."/>
            <person name="Yanf M."/>
            <person name="Daum C."/>
            <person name="Ng V."/>
            <person name="Clum A."/>
            <person name="Steindorff A."/>
            <person name="Ohm R."/>
            <person name="Martin F."/>
            <person name="Silar P."/>
            <person name="Natvig D."/>
            <person name="Lalanne C."/>
            <person name="Gautier V."/>
            <person name="Ament-Velasquez S.L."/>
            <person name="Kruys A."/>
            <person name="Hutchinson M.I."/>
            <person name="Powell A.J."/>
            <person name="Barry K."/>
            <person name="Miller A.N."/>
            <person name="Grigoriev I.V."/>
            <person name="Debuchy R."/>
            <person name="Gladieux P."/>
            <person name="Thoren M.H."/>
            <person name="Johannesson H."/>
        </authorList>
    </citation>
    <scope>NUCLEOTIDE SEQUENCE</scope>
    <source>
        <strain evidence="3">PSN324</strain>
    </source>
</reference>
<keyword evidence="2" id="KW-0812">Transmembrane</keyword>
<organism evidence="3 4">
    <name type="scientific">Cladorrhinum samala</name>
    <dbReference type="NCBI Taxonomy" id="585594"/>
    <lineage>
        <taxon>Eukaryota</taxon>
        <taxon>Fungi</taxon>
        <taxon>Dikarya</taxon>
        <taxon>Ascomycota</taxon>
        <taxon>Pezizomycotina</taxon>
        <taxon>Sordariomycetes</taxon>
        <taxon>Sordariomycetidae</taxon>
        <taxon>Sordariales</taxon>
        <taxon>Podosporaceae</taxon>
        <taxon>Cladorrhinum</taxon>
    </lineage>
</organism>
<evidence type="ECO:0000256" key="1">
    <source>
        <dbReference type="ARBA" id="ARBA00022679"/>
    </source>
</evidence>
<protein>
    <submittedName>
        <fullName evidence="3">Uncharacterized protein</fullName>
    </submittedName>
</protein>
<keyword evidence="4" id="KW-1185">Reference proteome</keyword>
<dbReference type="EMBL" id="MU864945">
    <property type="protein sequence ID" value="KAK4464719.1"/>
    <property type="molecule type" value="Genomic_DNA"/>
</dbReference>
<dbReference type="PANTHER" id="PTHR31642:SF310">
    <property type="entry name" value="FATTY ALCOHOL:CAFFEOYL-COA ACYLTRANSFERASE"/>
    <property type="match status" value="1"/>
</dbReference>
<dbReference type="PANTHER" id="PTHR31642">
    <property type="entry name" value="TRICHOTHECENE 3-O-ACETYLTRANSFERASE"/>
    <property type="match status" value="1"/>
</dbReference>